<evidence type="ECO:0000256" key="1">
    <source>
        <dbReference type="SAM" id="Phobius"/>
    </source>
</evidence>
<name>A0A8S1PZL5_9CILI</name>
<gene>
    <name evidence="2" type="ORF">PSON_ATCC_30995.1.T0920101</name>
</gene>
<comment type="caution">
    <text evidence="2">The sequence shown here is derived from an EMBL/GenBank/DDBJ whole genome shotgun (WGS) entry which is preliminary data.</text>
</comment>
<feature type="transmembrane region" description="Helical" evidence="1">
    <location>
        <begin position="6"/>
        <end position="26"/>
    </location>
</feature>
<keyword evidence="3" id="KW-1185">Reference proteome</keyword>
<proteinExistence type="predicted"/>
<sequence length="72" mass="8638">MNLDNPAKALILSLLMTIIPILILRLQYFEQNFISQMVKFKNLSQKIMKMQLLFLNQDSWVIKRFIKPQKKK</sequence>
<keyword evidence="1" id="KW-0472">Membrane</keyword>
<accession>A0A8S1PZL5</accession>
<dbReference type="Proteomes" id="UP000692954">
    <property type="component" value="Unassembled WGS sequence"/>
</dbReference>
<organism evidence="2 3">
    <name type="scientific">Paramecium sonneborni</name>
    <dbReference type="NCBI Taxonomy" id="65129"/>
    <lineage>
        <taxon>Eukaryota</taxon>
        <taxon>Sar</taxon>
        <taxon>Alveolata</taxon>
        <taxon>Ciliophora</taxon>
        <taxon>Intramacronucleata</taxon>
        <taxon>Oligohymenophorea</taxon>
        <taxon>Peniculida</taxon>
        <taxon>Parameciidae</taxon>
        <taxon>Paramecium</taxon>
    </lineage>
</organism>
<evidence type="ECO:0000313" key="3">
    <source>
        <dbReference type="Proteomes" id="UP000692954"/>
    </source>
</evidence>
<dbReference type="AlphaFoldDB" id="A0A8S1PZL5"/>
<dbReference type="EMBL" id="CAJJDN010000092">
    <property type="protein sequence ID" value="CAD8108847.1"/>
    <property type="molecule type" value="Genomic_DNA"/>
</dbReference>
<evidence type="ECO:0000313" key="2">
    <source>
        <dbReference type="EMBL" id="CAD8108847.1"/>
    </source>
</evidence>
<protein>
    <submittedName>
        <fullName evidence="2">Uncharacterized protein</fullName>
    </submittedName>
</protein>
<keyword evidence="1" id="KW-1133">Transmembrane helix</keyword>
<reference evidence="2" key="1">
    <citation type="submission" date="2021-01" db="EMBL/GenBank/DDBJ databases">
        <authorList>
            <consortium name="Genoscope - CEA"/>
            <person name="William W."/>
        </authorList>
    </citation>
    <scope>NUCLEOTIDE SEQUENCE</scope>
</reference>
<keyword evidence="1" id="KW-0812">Transmembrane</keyword>